<dbReference type="InterPro" id="IPR009681">
    <property type="entry name" value="Phage_TAC_Siphoviridae"/>
</dbReference>
<protein>
    <recommendedName>
        <fullName evidence="3">Phage protein</fullName>
    </recommendedName>
</protein>
<gene>
    <name evidence="1" type="ORF">FD20_GL001165</name>
</gene>
<evidence type="ECO:0008006" key="3">
    <source>
        <dbReference type="Google" id="ProtNLM"/>
    </source>
</evidence>
<dbReference type="STRING" id="1423812.FD20_GL001165"/>
<dbReference type="Proteomes" id="UP000051155">
    <property type="component" value="Unassembled WGS sequence"/>
</dbReference>
<comment type="caution">
    <text evidence="1">The sequence shown here is derived from an EMBL/GenBank/DDBJ whole genome shotgun (WGS) entry which is preliminary data.</text>
</comment>
<dbReference type="RefSeq" id="WP_057738160.1">
    <property type="nucleotide sequence ID" value="NZ_AZEG01000024.1"/>
</dbReference>
<dbReference type="EMBL" id="AZEG01000024">
    <property type="protein sequence ID" value="KRL36622.1"/>
    <property type="molecule type" value="Genomic_DNA"/>
</dbReference>
<evidence type="ECO:0000313" key="1">
    <source>
        <dbReference type="EMBL" id="KRL36622.1"/>
    </source>
</evidence>
<dbReference type="OrthoDB" id="2146112at2"/>
<accession>A0A0R1PW54</accession>
<evidence type="ECO:0000313" key="2">
    <source>
        <dbReference type="Proteomes" id="UP000051155"/>
    </source>
</evidence>
<reference evidence="1 2" key="1">
    <citation type="journal article" date="2015" name="Genome Announc.">
        <title>Expanding the biotechnology potential of lactobacilli through comparative genomics of 213 strains and associated genera.</title>
        <authorList>
            <person name="Sun Z."/>
            <person name="Harris H.M."/>
            <person name="McCann A."/>
            <person name="Guo C."/>
            <person name="Argimon S."/>
            <person name="Zhang W."/>
            <person name="Yang X."/>
            <person name="Jeffery I.B."/>
            <person name="Cooney J.C."/>
            <person name="Kagawa T.F."/>
            <person name="Liu W."/>
            <person name="Song Y."/>
            <person name="Salvetti E."/>
            <person name="Wrobel A."/>
            <person name="Rasinkangas P."/>
            <person name="Parkhill J."/>
            <person name="Rea M.C."/>
            <person name="O'Sullivan O."/>
            <person name="Ritari J."/>
            <person name="Douillard F.P."/>
            <person name="Paul Ross R."/>
            <person name="Yang R."/>
            <person name="Briner A.E."/>
            <person name="Felis G.E."/>
            <person name="de Vos W.M."/>
            <person name="Barrangou R."/>
            <person name="Klaenhammer T.R."/>
            <person name="Caufield P.W."/>
            <person name="Cui Y."/>
            <person name="Zhang H."/>
            <person name="O'Toole P.W."/>
        </authorList>
    </citation>
    <scope>NUCLEOTIDE SEQUENCE [LARGE SCALE GENOMIC DNA]</scope>
    <source>
        <strain evidence="1 2">DSM 19971</strain>
    </source>
</reference>
<sequence length="109" mass="12786">MEIYLKEFNKKFVVKASNKVMKKTYKVQLKMAKADDIADVAPQEQIERSLEMTESVEEYLKDVLKLNDKEYEKLEDLEFEPTIDLTNHVALRVMGLSETDIEDANRKKK</sequence>
<organism evidence="1 2">
    <name type="scientific">Liquorilactobacillus uvarum DSM 19971</name>
    <dbReference type="NCBI Taxonomy" id="1423812"/>
    <lineage>
        <taxon>Bacteria</taxon>
        <taxon>Bacillati</taxon>
        <taxon>Bacillota</taxon>
        <taxon>Bacilli</taxon>
        <taxon>Lactobacillales</taxon>
        <taxon>Lactobacillaceae</taxon>
        <taxon>Liquorilactobacillus</taxon>
    </lineage>
</organism>
<keyword evidence="2" id="KW-1185">Reference proteome</keyword>
<name>A0A0R1PW54_9LACO</name>
<dbReference type="Pfam" id="PF06896">
    <property type="entry name" value="Phage_TAC_3"/>
    <property type="match status" value="1"/>
</dbReference>
<proteinExistence type="predicted"/>
<dbReference type="PATRIC" id="fig|1423812.3.peg.1245"/>
<dbReference type="AlphaFoldDB" id="A0A0R1PW54"/>